<evidence type="ECO:0000256" key="1">
    <source>
        <dbReference type="SAM" id="SignalP"/>
    </source>
</evidence>
<organism evidence="2 3">
    <name type="scientific">Humicola insolens</name>
    <name type="common">Soft-rot fungus</name>
    <dbReference type="NCBI Taxonomy" id="85995"/>
    <lineage>
        <taxon>Eukaryota</taxon>
        <taxon>Fungi</taxon>
        <taxon>Dikarya</taxon>
        <taxon>Ascomycota</taxon>
        <taxon>Pezizomycotina</taxon>
        <taxon>Sordariomycetes</taxon>
        <taxon>Sordariomycetidae</taxon>
        <taxon>Sordariales</taxon>
        <taxon>Chaetomiaceae</taxon>
        <taxon>Mycothermus</taxon>
    </lineage>
</organism>
<dbReference type="PANTHER" id="PTHR40640">
    <property type="entry name" value="ANCHORED GLYCOPROTEIN, PUTATIVE (AFU_ORTHOLOGUE AFUA_8G04860)-RELATED"/>
    <property type="match status" value="1"/>
</dbReference>
<accession>A0ABR3V6L7</accession>
<evidence type="ECO:0000313" key="3">
    <source>
        <dbReference type="Proteomes" id="UP001583172"/>
    </source>
</evidence>
<keyword evidence="1" id="KW-0732">Signal</keyword>
<dbReference type="Proteomes" id="UP001583172">
    <property type="component" value="Unassembled WGS sequence"/>
</dbReference>
<keyword evidence="3" id="KW-1185">Reference proteome</keyword>
<dbReference type="PANTHER" id="PTHR40640:SF1">
    <property type="entry name" value="ANCHORED GLYCOPROTEIN, PUTATIVE (AFU_ORTHOLOGUE AFUA_8G04860)-RELATED"/>
    <property type="match status" value="1"/>
</dbReference>
<reference evidence="2 3" key="1">
    <citation type="journal article" date="2024" name="Commun. Biol.">
        <title>Comparative genomic analysis of thermophilic fungi reveals convergent evolutionary adaptations and gene losses.</title>
        <authorList>
            <person name="Steindorff A.S."/>
            <person name="Aguilar-Pontes M.V."/>
            <person name="Robinson A.J."/>
            <person name="Andreopoulos B."/>
            <person name="LaButti K."/>
            <person name="Kuo A."/>
            <person name="Mondo S."/>
            <person name="Riley R."/>
            <person name="Otillar R."/>
            <person name="Haridas S."/>
            <person name="Lipzen A."/>
            <person name="Grimwood J."/>
            <person name="Schmutz J."/>
            <person name="Clum A."/>
            <person name="Reid I.D."/>
            <person name="Moisan M.C."/>
            <person name="Butler G."/>
            <person name="Nguyen T.T.M."/>
            <person name="Dewar K."/>
            <person name="Conant G."/>
            <person name="Drula E."/>
            <person name="Henrissat B."/>
            <person name="Hansel C."/>
            <person name="Singer S."/>
            <person name="Hutchinson M.I."/>
            <person name="de Vries R.P."/>
            <person name="Natvig D.O."/>
            <person name="Powell A.J."/>
            <person name="Tsang A."/>
            <person name="Grigoriev I.V."/>
        </authorList>
    </citation>
    <scope>NUCLEOTIDE SEQUENCE [LARGE SCALE GENOMIC DNA]</scope>
    <source>
        <strain evidence="2 3">CBS 620.91</strain>
    </source>
</reference>
<evidence type="ECO:0000313" key="2">
    <source>
        <dbReference type="EMBL" id="KAL1837101.1"/>
    </source>
</evidence>
<feature type="signal peptide" evidence="1">
    <location>
        <begin position="1"/>
        <end position="21"/>
    </location>
</feature>
<comment type="caution">
    <text evidence="2">The sequence shown here is derived from an EMBL/GenBank/DDBJ whole genome shotgun (WGS) entry which is preliminary data.</text>
</comment>
<name>A0ABR3V6L7_HUMIN</name>
<protein>
    <submittedName>
        <fullName evidence="2">Uncharacterized protein</fullName>
    </submittedName>
</protein>
<feature type="chain" id="PRO_5045319868" evidence="1">
    <location>
        <begin position="22"/>
        <end position="220"/>
    </location>
</feature>
<sequence length="220" mass="23010">MRRHRAALLGWLCASSIGVHGQSTVSVYLPEYGDSDWAALRGSVLSSDASTTVYTVFCADCQIAADLPFVFTEGPSTLVYKGENPGTLTADLECRLEGTTAATCTGSSSFGSGYRGPSITGPTETVWTSTFTGSDVTWGVLTLSTPPPATSTLDLEGTVVSSQTGEPVPTSGADGRLRGGLMASIGAVVLGLLLRRAVVTCRAHLMPTWFATFRRQSFGV</sequence>
<dbReference type="EMBL" id="JAZGSY010000329">
    <property type="protein sequence ID" value="KAL1837101.1"/>
    <property type="molecule type" value="Genomic_DNA"/>
</dbReference>
<gene>
    <name evidence="2" type="ORF">VTJ49DRAFT_4281</name>
</gene>
<proteinExistence type="predicted"/>